<dbReference type="PANTHER" id="PTHR43658">
    <property type="entry name" value="SHORT-CHAIN DEHYDROGENASE/REDUCTASE"/>
    <property type="match status" value="1"/>
</dbReference>
<organism evidence="2 3">
    <name type="scientific">Paracoccus mutanolyticus</name>
    <dbReference type="NCBI Taxonomy" id="1499308"/>
    <lineage>
        <taxon>Bacteria</taxon>
        <taxon>Pseudomonadati</taxon>
        <taxon>Pseudomonadota</taxon>
        <taxon>Alphaproteobacteria</taxon>
        <taxon>Rhodobacterales</taxon>
        <taxon>Paracoccaceae</taxon>
        <taxon>Paracoccus</taxon>
    </lineage>
</organism>
<dbReference type="Gene3D" id="3.40.50.720">
    <property type="entry name" value="NAD(P)-binding Rossmann-like Domain"/>
    <property type="match status" value="1"/>
</dbReference>
<protein>
    <recommendedName>
        <fullName evidence="4">3-hydroxyacyl-CoA dehydrogenase NAD binding domain-containing protein</fullName>
    </recommendedName>
</protein>
<dbReference type="InterPro" id="IPR002347">
    <property type="entry name" value="SDR_fam"/>
</dbReference>
<keyword evidence="1" id="KW-0560">Oxidoreductase</keyword>
<sequence length="145" mass="16253">MFVGIFFIGIVTGLQLRILPSQCLTCWSACNNILRKDADSLSHGIRVAAIAPGLMGTAMVDAMTEEVRQAVIDTIPFPRRFGKPEEFADLAMTIIRNPSEPWPPHCCRFLRARSRSCMPRSASWLWNAIFCRQPPVSFSALEAKR</sequence>
<dbReference type="EMBL" id="CP030239">
    <property type="protein sequence ID" value="AWX92286.1"/>
    <property type="molecule type" value="Genomic_DNA"/>
</dbReference>
<evidence type="ECO:0000313" key="2">
    <source>
        <dbReference type="EMBL" id="AWX92286.1"/>
    </source>
</evidence>
<dbReference type="SUPFAM" id="SSF51735">
    <property type="entry name" value="NAD(P)-binding Rossmann-fold domains"/>
    <property type="match status" value="1"/>
</dbReference>
<dbReference type="PANTHER" id="PTHR43658:SF8">
    <property type="entry name" value="17-BETA-HYDROXYSTEROID DEHYDROGENASE 14-RELATED"/>
    <property type="match status" value="1"/>
</dbReference>
<name>A0ABM6WP54_9RHOB</name>
<reference evidence="2 3" key="1">
    <citation type="submission" date="2018-06" db="EMBL/GenBank/DDBJ databases">
        <title>Complete genome sequence of Paracoccus mutanolyticus strain RSP-02 isolated from cellulosic waste.</title>
        <authorList>
            <person name="Amrutha R.N."/>
            <person name="Shrivastav A."/>
            <person name="Buddana S.K."/>
            <person name="Deshpande U."/>
            <person name="Prakasham R.S."/>
        </authorList>
    </citation>
    <scope>NUCLEOTIDE SEQUENCE [LARGE SCALE GENOMIC DNA]</scope>
    <source>
        <strain evidence="2 3">RSP-02</strain>
    </source>
</reference>
<accession>A0ABM6WP54</accession>
<gene>
    <name evidence="2" type="ORF">DPM13_00495</name>
</gene>
<dbReference type="InterPro" id="IPR036291">
    <property type="entry name" value="NAD(P)-bd_dom_sf"/>
</dbReference>
<evidence type="ECO:0000256" key="1">
    <source>
        <dbReference type="ARBA" id="ARBA00023002"/>
    </source>
</evidence>
<dbReference type="Proteomes" id="UP000249922">
    <property type="component" value="Chromosome"/>
</dbReference>
<evidence type="ECO:0000313" key="3">
    <source>
        <dbReference type="Proteomes" id="UP000249922"/>
    </source>
</evidence>
<evidence type="ECO:0008006" key="4">
    <source>
        <dbReference type="Google" id="ProtNLM"/>
    </source>
</evidence>
<proteinExistence type="predicted"/>
<dbReference type="Pfam" id="PF13561">
    <property type="entry name" value="adh_short_C2"/>
    <property type="match status" value="1"/>
</dbReference>
<keyword evidence="3" id="KW-1185">Reference proteome</keyword>